<feature type="region of interest" description="Disordered" evidence="1">
    <location>
        <begin position="211"/>
        <end position="291"/>
    </location>
</feature>
<feature type="region of interest" description="Disordered" evidence="1">
    <location>
        <begin position="1"/>
        <end position="43"/>
    </location>
</feature>
<organism evidence="2 3">
    <name type="scientific">Symbiodinium microadriaticum</name>
    <name type="common">Dinoflagellate</name>
    <name type="synonym">Zooxanthella microadriatica</name>
    <dbReference type="NCBI Taxonomy" id="2951"/>
    <lineage>
        <taxon>Eukaryota</taxon>
        <taxon>Sar</taxon>
        <taxon>Alveolata</taxon>
        <taxon>Dinophyceae</taxon>
        <taxon>Suessiales</taxon>
        <taxon>Symbiodiniaceae</taxon>
        <taxon>Symbiodinium</taxon>
    </lineage>
</organism>
<keyword evidence="3" id="KW-1185">Reference proteome</keyword>
<comment type="caution">
    <text evidence="2">The sequence shown here is derived from an EMBL/GenBank/DDBJ whole genome shotgun (WGS) entry which is preliminary data.</text>
</comment>
<name>A0A1Q9BVZ3_SYMMI</name>
<proteinExistence type="predicted"/>
<dbReference type="AlphaFoldDB" id="A0A1Q9BVZ3"/>
<gene>
    <name evidence="2" type="ORF">AK812_SmicGene45494</name>
</gene>
<feature type="compositionally biased region" description="Acidic residues" evidence="1">
    <location>
        <begin position="224"/>
        <end position="264"/>
    </location>
</feature>
<feature type="non-terminal residue" evidence="2">
    <location>
        <position position="1"/>
    </location>
</feature>
<evidence type="ECO:0000313" key="3">
    <source>
        <dbReference type="Proteomes" id="UP000186817"/>
    </source>
</evidence>
<reference evidence="2 3" key="1">
    <citation type="submission" date="2016-02" db="EMBL/GenBank/DDBJ databases">
        <title>Genome analysis of coral dinoflagellate symbionts highlights evolutionary adaptations to a symbiotic lifestyle.</title>
        <authorList>
            <person name="Aranda M."/>
            <person name="Li Y."/>
            <person name="Liew Y.J."/>
            <person name="Baumgarten S."/>
            <person name="Simakov O."/>
            <person name="Wilson M."/>
            <person name="Piel J."/>
            <person name="Ashoor H."/>
            <person name="Bougouffa S."/>
            <person name="Bajic V.B."/>
            <person name="Ryu T."/>
            <person name="Ravasi T."/>
            <person name="Bayer T."/>
            <person name="Micklem G."/>
            <person name="Kim H."/>
            <person name="Bhak J."/>
            <person name="Lajeunesse T.C."/>
            <person name="Voolstra C.R."/>
        </authorList>
    </citation>
    <scope>NUCLEOTIDE SEQUENCE [LARGE SCALE GENOMIC DNA]</scope>
    <source>
        <strain evidence="2 3">CCMP2467</strain>
    </source>
</reference>
<accession>A0A1Q9BVZ3</accession>
<protein>
    <submittedName>
        <fullName evidence="2">Uncharacterized protein</fullName>
    </submittedName>
</protein>
<evidence type="ECO:0000313" key="2">
    <source>
        <dbReference type="EMBL" id="OLP74851.1"/>
    </source>
</evidence>
<feature type="compositionally biased region" description="Polar residues" evidence="1">
    <location>
        <begin position="32"/>
        <end position="43"/>
    </location>
</feature>
<feature type="compositionally biased region" description="Basic residues" evidence="1">
    <location>
        <begin position="277"/>
        <end position="291"/>
    </location>
</feature>
<feature type="compositionally biased region" description="Basic and acidic residues" evidence="1">
    <location>
        <begin position="81"/>
        <end position="94"/>
    </location>
</feature>
<feature type="region of interest" description="Disordered" evidence="1">
    <location>
        <begin position="75"/>
        <end position="100"/>
    </location>
</feature>
<sequence>GAPVLAKSEVPAALPWDQPRLKRDTPPLRNRSPVQTFRSTPSLSPLGNALACSGAALAQQDDGQPGRGLYVAMQRGLGPREPPKHARDRRHDPSPTRPLLSQKDRFGLMRWLFLVLGLLGQAVGTDLSESCSSDSGCEESALTQLARRQNVSQTQSQFLSSHDSFMENWASLVLGDCCTMFPDYAAKLEEYERELKDFLIKGIYPPEGHPIYSEKTPVVWKPAEEEEPEEEEDFEESDGSDDGELDQEDESEEDDDEAYNEVDLLEAGASESLESSRRRRRRRRRVHRRRRRGTNRPECIVSLAGAGVEVAFLMFDVMGVKPPKSGKAPAKTVLKKYLDDPTALQKVWGHWKKLRVNRPARDNANDAWKGAKVLWDEGVLEEMFQAAISGLGWLQLASMIAQFGAQVTLMFVTGGAATVIKIALLIPAAIDLWNAFTDVNSNCL</sequence>
<dbReference type="Proteomes" id="UP000186817">
    <property type="component" value="Unassembled WGS sequence"/>
</dbReference>
<dbReference type="EMBL" id="LSRX01003130">
    <property type="protein sequence ID" value="OLP74851.1"/>
    <property type="molecule type" value="Genomic_DNA"/>
</dbReference>
<evidence type="ECO:0000256" key="1">
    <source>
        <dbReference type="SAM" id="MobiDB-lite"/>
    </source>
</evidence>
<dbReference type="OrthoDB" id="443901at2759"/>